<feature type="region of interest" description="Disordered" evidence="1">
    <location>
        <begin position="483"/>
        <end position="523"/>
    </location>
</feature>
<gene>
    <name evidence="3" type="ORF">Bhyg_11916</name>
</gene>
<keyword evidence="4" id="KW-1185">Reference proteome</keyword>
<evidence type="ECO:0000256" key="2">
    <source>
        <dbReference type="SAM" id="SignalP"/>
    </source>
</evidence>
<name>A0A9Q0MWB4_9DIPT</name>
<feature type="signal peptide" evidence="2">
    <location>
        <begin position="1"/>
        <end position="18"/>
    </location>
</feature>
<feature type="region of interest" description="Disordered" evidence="1">
    <location>
        <begin position="826"/>
        <end position="860"/>
    </location>
</feature>
<comment type="caution">
    <text evidence="3">The sequence shown here is derived from an EMBL/GenBank/DDBJ whole genome shotgun (WGS) entry which is preliminary data.</text>
</comment>
<feature type="compositionally biased region" description="Low complexity" evidence="1">
    <location>
        <begin position="486"/>
        <end position="497"/>
    </location>
</feature>
<feature type="region of interest" description="Disordered" evidence="1">
    <location>
        <begin position="432"/>
        <end position="462"/>
    </location>
</feature>
<dbReference type="EMBL" id="WJQU01000003">
    <property type="protein sequence ID" value="KAJ6639176.1"/>
    <property type="molecule type" value="Genomic_DNA"/>
</dbReference>
<feature type="chain" id="PRO_5040181979" evidence="2">
    <location>
        <begin position="19"/>
        <end position="1161"/>
    </location>
</feature>
<organism evidence="3 4">
    <name type="scientific">Pseudolycoriella hygida</name>
    <dbReference type="NCBI Taxonomy" id="35572"/>
    <lineage>
        <taxon>Eukaryota</taxon>
        <taxon>Metazoa</taxon>
        <taxon>Ecdysozoa</taxon>
        <taxon>Arthropoda</taxon>
        <taxon>Hexapoda</taxon>
        <taxon>Insecta</taxon>
        <taxon>Pterygota</taxon>
        <taxon>Neoptera</taxon>
        <taxon>Endopterygota</taxon>
        <taxon>Diptera</taxon>
        <taxon>Nematocera</taxon>
        <taxon>Sciaroidea</taxon>
        <taxon>Sciaridae</taxon>
        <taxon>Pseudolycoriella</taxon>
    </lineage>
</organism>
<dbReference type="OrthoDB" id="9884296at2759"/>
<evidence type="ECO:0000256" key="1">
    <source>
        <dbReference type="SAM" id="MobiDB-lite"/>
    </source>
</evidence>
<keyword evidence="2" id="KW-0732">Signal</keyword>
<sequence length="1161" mass="130910">MFLLLIVCLMKLINMTSNRIRRCGEKENRALNGHLRNCFPSRNGSKFIRGMTEHPYEKSQIPQLNIPHKRPLTNINSLSNFPSNGLSDNEQTNLDQKLFTELTESNLKSNVQIVLKNLNKNILRNYLNERVNNNSDKKMSSPESDCNSNIGGAFINGPLGCSIASSQDFTHDNSDYQWFLDYGYRDGVTHQSILSSLSASYNGIGELSYYEDLAKNIDANLAEVDMESFRAEDIHSLLAYRKENNKKRSENDLDNSICKSKQLFSPVKESMLSVDSLDLDCYPDDGDIILTCQANKNNYTIAFEGSTVYSDESFYDGQHDAQEKLKQNSINVNNIDDVIKTKVLEASMSRSDTGFTTWSKLKKGSSQQLQRYPSGNNNTSINHVPRHAPHCFVRKSASLPNLQVDQNNPLHVSQAISTSTVDSYGKMRTLLPMCPMPISTSESESPAPIQNSNSSNEPQLNPPSFNLVKLFIKQKSSSTDTCMDVSSGCWPSDSSSSVEQRQRKKSMNDSGKGSALSRHEEDIETDFQYDSLDVPSHDNGKNMVNKSNDLYREVFDSPSHRNYKEFNLNIRNYPKHIFSLNNNNSMDKDSLKETNKSLSDASRTSDNITQVFTKGTIPMDMVTRSIQTSVLLKESVKIVPPSFLAQLNQNNKIGEKRRAPVYVIYPSYALPDLGFVKTHQSDIILSPMGYKDQAAKKQRPVSLADVEDMKRKQYKHVIDWKSLGPLLPIEYRKMLKHIPEIDATSKESISSQRPMFCMSPPLRRYRPSSCDCASYCTSSSGSSQQPSSGFRGSSTLLTDSEFDGSTGNNDPLKHLYVYQYDNGRATDDLQSIDRPPTGKSTPRGILRRNSTKTKSKRNSMFEDNDTVKDINDKRRSLQEPYYGCDTYNIIEDYLAELNANETMEKRLNNSRVSSYRQYYTDPSEASNNLHGTNDARSRAKQFLSNVPKSELKYYAEIANILETIENNSEPYDRNKLRNEVSRALSQKKVSFNRTHSVNNNNLNLLGAAKEFSTPPNSPNISIATLRMEQRIKRSDQEKQDKIQSNRFKRLQIQWELLSKEASVLEKEIVKETRSGGSTPTSAGGLRSRIPRPVSYPATKVTPPSATKTLESPSRLAPPKKYGISITNNATNATPRPRTPSKLYNTPKKTAPVQRNTARCSK</sequence>
<feature type="compositionally biased region" description="Polar residues" evidence="1">
    <location>
        <begin position="1124"/>
        <end position="1133"/>
    </location>
</feature>
<evidence type="ECO:0000313" key="4">
    <source>
        <dbReference type="Proteomes" id="UP001151699"/>
    </source>
</evidence>
<protein>
    <submittedName>
        <fullName evidence="3">Uncharacterized protein</fullName>
    </submittedName>
</protein>
<feature type="compositionally biased region" description="Basic residues" evidence="1">
    <location>
        <begin position="845"/>
        <end position="857"/>
    </location>
</feature>
<feature type="compositionally biased region" description="Polar residues" evidence="1">
    <location>
        <begin position="795"/>
        <end position="805"/>
    </location>
</feature>
<reference evidence="3" key="1">
    <citation type="submission" date="2022-07" db="EMBL/GenBank/DDBJ databases">
        <authorList>
            <person name="Trinca V."/>
            <person name="Uliana J.V.C."/>
            <person name="Torres T.T."/>
            <person name="Ward R.J."/>
            <person name="Monesi N."/>
        </authorList>
    </citation>
    <scope>NUCLEOTIDE SEQUENCE</scope>
    <source>
        <strain evidence="3">HSMRA1968</strain>
        <tissue evidence="3">Whole embryos</tissue>
    </source>
</reference>
<proteinExistence type="predicted"/>
<feature type="compositionally biased region" description="Polar residues" evidence="1">
    <location>
        <begin position="438"/>
        <end position="462"/>
    </location>
</feature>
<dbReference type="AlphaFoldDB" id="A0A9Q0MWB4"/>
<feature type="compositionally biased region" description="Polar residues" evidence="1">
    <location>
        <begin position="1101"/>
        <end position="1111"/>
    </location>
</feature>
<evidence type="ECO:0000313" key="3">
    <source>
        <dbReference type="EMBL" id="KAJ6639176.1"/>
    </source>
</evidence>
<feature type="region of interest" description="Disordered" evidence="1">
    <location>
        <begin position="1072"/>
        <end position="1161"/>
    </location>
</feature>
<accession>A0A9Q0MWB4</accession>
<feature type="compositionally biased region" description="Polar residues" evidence="1">
    <location>
        <begin position="1141"/>
        <end position="1161"/>
    </location>
</feature>
<feature type="compositionally biased region" description="Low complexity" evidence="1">
    <location>
        <begin position="778"/>
        <end position="794"/>
    </location>
</feature>
<feature type="region of interest" description="Disordered" evidence="1">
    <location>
        <begin position="776"/>
        <end position="805"/>
    </location>
</feature>
<dbReference type="Proteomes" id="UP001151699">
    <property type="component" value="Chromosome X"/>
</dbReference>